<sequence length="74" mass="7765">MLLIHQGMAQTELIRTLIAAGAQTILIGLPPEMAAEALQVAASSIHERGHDLEWCATRAAHLGRAAGPKQANDG</sequence>
<comment type="caution">
    <text evidence="1">The sequence shown here is derived from an EMBL/GenBank/DDBJ whole genome shotgun (WGS) entry which is preliminary data.</text>
</comment>
<dbReference type="EMBL" id="JBHSFZ010000029">
    <property type="protein sequence ID" value="MFC4595161.1"/>
    <property type="molecule type" value="Genomic_DNA"/>
</dbReference>
<accession>A0ABV9EZX5</accession>
<evidence type="ECO:0000313" key="2">
    <source>
        <dbReference type="Proteomes" id="UP001595957"/>
    </source>
</evidence>
<evidence type="ECO:0000313" key="1">
    <source>
        <dbReference type="EMBL" id="MFC4595161.1"/>
    </source>
</evidence>
<reference evidence="2" key="1">
    <citation type="journal article" date="2019" name="Int. J. Syst. Evol. Microbiol.">
        <title>The Global Catalogue of Microorganisms (GCM) 10K type strain sequencing project: providing services to taxonomists for standard genome sequencing and annotation.</title>
        <authorList>
            <consortium name="The Broad Institute Genomics Platform"/>
            <consortium name="The Broad Institute Genome Sequencing Center for Infectious Disease"/>
            <person name="Wu L."/>
            <person name="Ma J."/>
        </authorList>
    </citation>
    <scope>NUCLEOTIDE SEQUENCE [LARGE SCALE GENOMIC DNA]</scope>
    <source>
        <strain evidence="2">NBRC 103632</strain>
    </source>
</reference>
<protein>
    <submittedName>
        <fullName evidence="1">Uncharacterized protein</fullName>
    </submittedName>
</protein>
<organism evidence="1 2">
    <name type="scientific">Sphingobium tyrosinilyticum</name>
    <dbReference type="NCBI Taxonomy" id="2715436"/>
    <lineage>
        <taxon>Bacteria</taxon>
        <taxon>Pseudomonadati</taxon>
        <taxon>Pseudomonadota</taxon>
        <taxon>Alphaproteobacteria</taxon>
        <taxon>Sphingomonadales</taxon>
        <taxon>Sphingomonadaceae</taxon>
        <taxon>Sphingobium</taxon>
    </lineage>
</organism>
<dbReference type="RefSeq" id="WP_066524539.1">
    <property type="nucleotide sequence ID" value="NZ_JBHSFZ010000029.1"/>
</dbReference>
<gene>
    <name evidence="1" type="ORF">ACFO3E_13300</name>
</gene>
<name>A0ABV9EZX5_9SPHN</name>
<keyword evidence="2" id="KW-1185">Reference proteome</keyword>
<proteinExistence type="predicted"/>
<dbReference type="Proteomes" id="UP001595957">
    <property type="component" value="Unassembled WGS sequence"/>
</dbReference>